<dbReference type="Pfam" id="PF00501">
    <property type="entry name" value="AMP-binding"/>
    <property type="match status" value="1"/>
</dbReference>
<comment type="caution">
    <text evidence="5">The sequence shown here is derived from an EMBL/GenBank/DDBJ whole genome shotgun (WGS) entry which is preliminary data.</text>
</comment>
<keyword evidence="2" id="KW-0596">Phosphopantetheine</keyword>
<dbReference type="GO" id="GO:0043041">
    <property type="term" value="P:amino acid activation for nonribosomal peptide biosynthetic process"/>
    <property type="evidence" value="ECO:0007669"/>
    <property type="project" value="TreeGrafter"/>
</dbReference>
<dbReference type="InterPro" id="IPR023213">
    <property type="entry name" value="CAT-like_dom_sf"/>
</dbReference>
<dbReference type="CDD" id="cd05930">
    <property type="entry name" value="A_NRPS"/>
    <property type="match status" value="1"/>
</dbReference>
<dbReference type="Proteomes" id="UP000055035">
    <property type="component" value="Unassembled WGS sequence"/>
</dbReference>
<dbReference type="GO" id="GO:0031177">
    <property type="term" value="F:phosphopantetheine binding"/>
    <property type="evidence" value="ECO:0007669"/>
    <property type="project" value="InterPro"/>
</dbReference>
<dbReference type="Gene3D" id="1.10.1200.10">
    <property type="entry name" value="ACP-like"/>
    <property type="match status" value="1"/>
</dbReference>
<dbReference type="Gene3D" id="3.40.50.980">
    <property type="match status" value="2"/>
</dbReference>
<dbReference type="PROSITE" id="PS00012">
    <property type="entry name" value="PHOSPHOPANTETHEINE"/>
    <property type="match status" value="1"/>
</dbReference>
<dbReference type="NCBIfam" id="TIGR01733">
    <property type="entry name" value="AA-adenyl-dom"/>
    <property type="match status" value="1"/>
</dbReference>
<dbReference type="SMART" id="SM00823">
    <property type="entry name" value="PKS_PP"/>
    <property type="match status" value="1"/>
</dbReference>
<dbReference type="InterPro" id="IPR000873">
    <property type="entry name" value="AMP-dep_synth/lig_dom"/>
</dbReference>
<dbReference type="Gene3D" id="3.30.300.30">
    <property type="match status" value="1"/>
</dbReference>
<dbReference type="Gene3D" id="3.30.559.30">
    <property type="entry name" value="Nonribosomal peptide synthetase, condensation domain"/>
    <property type="match status" value="1"/>
</dbReference>
<evidence type="ECO:0000313" key="6">
    <source>
        <dbReference type="Proteomes" id="UP000055035"/>
    </source>
</evidence>
<dbReference type="Pfam" id="PF00550">
    <property type="entry name" value="PP-binding"/>
    <property type="match status" value="1"/>
</dbReference>
<comment type="cofactor">
    <cofactor evidence="1">
        <name>pantetheine 4'-phosphate</name>
        <dbReference type="ChEBI" id="CHEBI:47942"/>
    </cofactor>
</comment>
<dbReference type="SUPFAM" id="SSF56801">
    <property type="entry name" value="Acetyl-CoA synthetase-like"/>
    <property type="match status" value="1"/>
</dbReference>
<dbReference type="RefSeq" id="WP_058469970.1">
    <property type="nucleotide sequence ID" value="NZ_CAAAIC010000007.1"/>
</dbReference>
<dbReference type="Pfam" id="PF00668">
    <property type="entry name" value="Condensation"/>
    <property type="match status" value="1"/>
</dbReference>
<dbReference type="OrthoDB" id="9757559at2"/>
<reference evidence="5 6" key="1">
    <citation type="submission" date="2015-11" db="EMBL/GenBank/DDBJ databases">
        <title>Genomic analysis of 38 Legionella species identifies large and diverse effector repertoires.</title>
        <authorList>
            <person name="Burstein D."/>
            <person name="Amaro F."/>
            <person name="Zusman T."/>
            <person name="Lifshitz Z."/>
            <person name="Cohen O."/>
            <person name="Gilbert J.A."/>
            <person name="Pupko T."/>
            <person name="Shuman H.A."/>
            <person name="Segal G."/>
        </authorList>
    </citation>
    <scope>NUCLEOTIDE SEQUENCE [LARGE SCALE GENOMIC DNA]</scope>
    <source>
        <strain evidence="5 6">BL-540</strain>
    </source>
</reference>
<dbReference type="PROSITE" id="PS00455">
    <property type="entry name" value="AMP_BINDING"/>
    <property type="match status" value="1"/>
</dbReference>
<dbReference type="PROSITE" id="PS50075">
    <property type="entry name" value="CARRIER"/>
    <property type="match status" value="1"/>
</dbReference>
<dbReference type="InterPro" id="IPR020459">
    <property type="entry name" value="AMP-binding"/>
</dbReference>
<dbReference type="GO" id="GO:0044550">
    <property type="term" value="P:secondary metabolite biosynthetic process"/>
    <property type="evidence" value="ECO:0007669"/>
    <property type="project" value="TreeGrafter"/>
</dbReference>
<accession>A0A0W0V7K3</accession>
<dbReference type="GO" id="GO:0047462">
    <property type="term" value="F:phenylalanine racemase (ATP-hydrolyzing) activity"/>
    <property type="evidence" value="ECO:0007669"/>
    <property type="project" value="UniProtKB-EC"/>
</dbReference>
<dbReference type="InterPro" id="IPR036736">
    <property type="entry name" value="ACP-like_sf"/>
</dbReference>
<dbReference type="FunFam" id="1.10.1200.10:FF:000016">
    <property type="entry name" value="Non-ribosomal peptide synthase"/>
    <property type="match status" value="1"/>
</dbReference>
<dbReference type="STRING" id="456.Ljor_0394"/>
<feature type="domain" description="Carrier" evidence="4">
    <location>
        <begin position="517"/>
        <end position="592"/>
    </location>
</feature>
<keyword evidence="5" id="KW-0413">Isomerase</keyword>
<keyword evidence="3" id="KW-0597">Phosphoprotein</keyword>
<dbReference type="EC" id="5.1.1.11" evidence="5"/>
<keyword evidence="6" id="KW-1185">Reference proteome</keyword>
<evidence type="ECO:0000256" key="1">
    <source>
        <dbReference type="ARBA" id="ARBA00001957"/>
    </source>
</evidence>
<dbReference type="GO" id="GO:0072330">
    <property type="term" value="P:monocarboxylic acid biosynthetic process"/>
    <property type="evidence" value="ECO:0007669"/>
    <property type="project" value="UniProtKB-ARBA"/>
</dbReference>
<dbReference type="AlphaFoldDB" id="A0A0W0V7K3"/>
<organism evidence="5 6">
    <name type="scientific">Legionella jordanis</name>
    <dbReference type="NCBI Taxonomy" id="456"/>
    <lineage>
        <taxon>Bacteria</taxon>
        <taxon>Pseudomonadati</taxon>
        <taxon>Pseudomonadota</taxon>
        <taxon>Gammaproteobacteria</taxon>
        <taxon>Legionellales</taxon>
        <taxon>Legionellaceae</taxon>
        <taxon>Legionella</taxon>
    </lineage>
</organism>
<dbReference type="Gene3D" id="3.30.559.10">
    <property type="entry name" value="Chloramphenicol acetyltransferase-like domain"/>
    <property type="match status" value="1"/>
</dbReference>
<dbReference type="Pfam" id="PF13193">
    <property type="entry name" value="AMP-binding_C"/>
    <property type="match status" value="1"/>
</dbReference>
<dbReference type="InterPro" id="IPR009081">
    <property type="entry name" value="PP-bd_ACP"/>
</dbReference>
<dbReference type="PANTHER" id="PTHR45527">
    <property type="entry name" value="NONRIBOSOMAL PEPTIDE SYNTHETASE"/>
    <property type="match status" value="1"/>
</dbReference>
<sequence length="1085" mass="124042">MSGNTLHELFELQVEQNSRQTAVSFADQKISYQGLNQKANQLAHYLQEHSVTVDQPIALCMERSIEFFVAILAILKAGGAYIPLDPSFPEERLLMILNEANTTILITNSKWEKKLHRYNGKLINIENPSVWAEKSKDNPHNLTSAKNLAYIIYTSGSTGKPKGVMVEHGGVINYAQWFANYCDLHTKERIDFSSNPAFDFALTTSIIPLVLGLTVVICEDNIKKDPRQYLKFLQSSRVNFIKLTPSYFRVLVHEAKNHQMSLKQLKKIMLAGENLAKSDCQAWLNLYPVHILYNEYGPTETSVAVCLFKVDCNNIQSLGSNVPIGELVPNSQAYILDEELNPVADGNIGELFLTGECLARGYLNSPELTAKSFIKNPFNQEPNARLYKTGDLCRRLMKGEIECVGRIDHQIKIRGFRVEPAEVEERLAAHPLIKAAVVIAVDGLHSDKRLIAYYIPNDETLSLNERELKDYLKQYLPDYMIPGNFVEMQHFPLNANEKLDRFALIVPPISSGENYIAPRNHLEEQLAKIWASELGIESVGIHDDFFDLGGHSLLAARIISTINHSLKKEITLQQFYEFPTIAALSHLLKSVKKSEPFLPPDPHNESDLLPLGDFQLLLWLTNTFKPKARKLNICARRRFAGAIDVQKLNLALKRLLDKHEVLSFGIYSWIPAQYTRKELTFKIDEIDLRHLPETEHEATLEHSFDALIRFYPWPKNHPLLKVQLFRLEDNLSELQIALPHIISDDVSPSIIFSELSDFYLSSPTSPPLPDTAYRHYILAEKDLVEKQINQDLDFWENYLQDAYLVQFPSEHIVDHMKQAKLPYSTYCEIPKDALGHLRTFCSRNHLSLDDGLIGILALALRNCCKFSFKDNSAIVLNKIRSTRIDPKYDETIGCFLNLALLRLAVHEQSTLISVCQQAHHSTQTTSLHQACPNLIKLASVGTFRKRRKIMIEFGIKILSWIYGSFRSLKLHRQIIKCCSRLNNVRNNEFLINVNVHSSFWTQDSAEKYWFGFKAKQPRLYQFDLLNIDNVFDVCFLKSTENKPYIAISANLTSDFRESIIKEMIRIMNCETLEQTPQKDSFTILS</sequence>
<evidence type="ECO:0000256" key="2">
    <source>
        <dbReference type="ARBA" id="ARBA00022450"/>
    </source>
</evidence>
<dbReference type="InterPro" id="IPR020806">
    <property type="entry name" value="PKS_PP-bd"/>
</dbReference>
<dbReference type="GO" id="GO:0005737">
    <property type="term" value="C:cytoplasm"/>
    <property type="evidence" value="ECO:0007669"/>
    <property type="project" value="TreeGrafter"/>
</dbReference>
<dbReference type="Gene3D" id="2.30.38.10">
    <property type="entry name" value="Luciferase, Domain 3"/>
    <property type="match status" value="1"/>
</dbReference>
<evidence type="ECO:0000313" key="5">
    <source>
        <dbReference type="EMBL" id="KTD16088.1"/>
    </source>
</evidence>
<dbReference type="PATRIC" id="fig|456.5.peg.419"/>
<proteinExistence type="predicted"/>
<evidence type="ECO:0000256" key="3">
    <source>
        <dbReference type="ARBA" id="ARBA00022553"/>
    </source>
</evidence>
<dbReference type="PANTHER" id="PTHR45527:SF1">
    <property type="entry name" value="FATTY ACID SYNTHASE"/>
    <property type="match status" value="1"/>
</dbReference>
<dbReference type="PRINTS" id="PR00154">
    <property type="entry name" value="AMPBINDING"/>
</dbReference>
<dbReference type="SUPFAM" id="SSF47336">
    <property type="entry name" value="ACP-like"/>
    <property type="match status" value="1"/>
</dbReference>
<gene>
    <name evidence="5" type="ORF">Ljor_0394</name>
</gene>
<dbReference type="InterPro" id="IPR006162">
    <property type="entry name" value="Ppantetheine_attach_site"/>
</dbReference>
<dbReference type="InterPro" id="IPR025110">
    <property type="entry name" value="AMP-bd_C"/>
</dbReference>
<name>A0A0W0V7K3_9GAMM</name>
<protein>
    <submittedName>
        <fullName evidence="5">Non-ribosomal peptide synthetase</fullName>
        <ecNumber evidence="5">5.1.1.11</ecNumber>
    </submittedName>
</protein>
<dbReference type="SUPFAM" id="SSF52777">
    <property type="entry name" value="CoA-dependent acyltransferases"/>
    <property type="match status" value="2"/>
</dbReference>
<dbReference type="InterPro" id="IPR010071">
    <property type="entry name" value="AA_adenyl_dom"/>
</dbReference>
<dbReference type="EMBL" id="LNYJ01000011">
    <property type="protein sequence ID" value="KTD16088.1"/>
    <property type="molecule type" value="Genomic_DNA"/>
</dbReference>
<dbReference type="InterPro" id="IPR020845">
    <property type="entry name" value="AMP-binding_CS"/>
</dbReference>
<dbReference type="FunFam" id="3.40.50.980:FF:000001">
    <property type="entry name" value="Non-ribosomal peptide synthetase"/>
    <property type="match status" value="1"/>
</dbReference>
<dbReference type="InterPro" id="IPR001242">
    <property type="entry name" value="Condensation_dom"/>
</dbReference>
<evidence type="ECO:0000259" key="4">
    <source>
        <dbReference type="PROSITE" id="PS50075"/>
    </source>
</evidence>
<dbReference type="FunFam" id="3.40.50.12780:FF:000012">
    <property type="entry name" value="Non-ribosomal peptide synthetase"/>
    <property type="match status" value="1"/>
</dbReference>
<dbReference type="InterPro" id="IPR045851">
    <property type="entry name" value="AMP-bd_C_sf"/>
</dbReference>